<dbReference type="RefSeq" id="WP_152827424.1">
    <property type="nucleotide sequence ID" value="NZ_WHUT02000008.1"/>
</dbReference>
<keyword evidence="4" id="KW-0010">Activator</keyword>
<dbReference type="InterPro" id="IPR000847">
    <property type="entry name" value="LysR_HTH_N"/>
</dbReference>
<dbReference type="Pfam" id="PF03466">
    <property type="entry name" value="LysR_substrate"/>
    <property type="match status" value="1"/>
</dbReference>
<dbReference type="PRINTS" id="PR00039">
    <property type="entry name" value="HTHLYSR"/>
</dbReference>
<keyword evidence="2" id="KW-0805">Transcription regulation</keyword>
<dbReference type="PANTHER" id="PTHR30346:SF26">
    <property type="entry name" value="HYDROGEN PEROXIDE-INDUCIBLE GENES ACTIVATOR"/>
    <property type="match status" value="1"/>
</dbReference>
<evidence type="ECO:0000256" key="4">
    <source>
        <dbReference type="ARBA" id="ARBA00023159"/>
    </source>
</evidence>
<dbReference type="Pfam" id="PF00126">
    <property type="entry name" value="HTH_1"/>
    <property type="match status" value="1"/>
</dbReference>
<dbReference type="CDD" id="cd08411">
    <property type="entry name" value="PBP2_OxyR"/>
    <property type="match status" value="1"/>
</dbReference>
<proteinExistence type="inferred from homology"/>
<organism evidence="7 8">
    <name type="scientific">Fertoeibacter niger</name>
    <dbReference type="NCBI Taxonomy" id="2656921"/>
    <lineage>
        <taxon>Bacteria</taxon>
        <taxon>Pseudomonadati</taxon>
        <taxon>Pseudomonadota</taxon>
        <taxon>Alphaproteobacteria</taxon>
        <taxon>Rhodobacterales</taxon>
        <taxon>Paracoccaceae</taxon>
        <taxon>Fertoeibacter</taxon>
    </lineage>
</organism>
<evidence type="ECO:0000313" key="8">
    <source>
        <dbReference type="Proteomes" id="UP000484076"/>
    </source>
</evidence>
<keyword evidence="8" id="KW-1185">Reference proteome</keyword>
<evidence type="ECO:0000256" key="5">
    <source>
        <dbReference type="ARBA" id="ARBA00023163"/>
    </source>
</evidence>
<name>A0A8X8KQ80_9RHOB</name>
<dbReference type="Proteomes" id="UP000484076">
    <property type="component" value="Unassembled WGS sequence"/>
</dbReference>
<evidence type="ECO:0000313" key="7">
    <source>
        <dbReference type="EMBL" id="NUB45666.1"/>
    </source>
</evidence>
<dbReference type="FunFam" id="1.10.10.10:FF:000001">
    <property type="entry name" value="LysR family transcriptional regulator"/>
    <property type="match status" value="1"/>
</dbReference>
<dbReference type="Gene3D" id="3.40.190.10">
    <property type="entry name" value="Periplasmic binding protein-like II"/>
    <property type="match status" value="2"/>
</dbReference>
<sequence length="303" mass="32422">MTTLRQLRFLVALSETLNFSRAAEICHVTQPTLSAGLKELEDHLGAPLAERSKRSVMLTPLGADIVRRARVVLNDIADIEALAHAQAGHLQGDLRLGAIPTVGPFLVPRALPLLRKAWPDQRLFLREELTESLLAGLAEGRLDLVLIALPHAVGNIATELLFEDGYQLATPVGHPLSGCPDVTGAKLAQASLLLLEKGHCLQRHALEAYAEMGTPPGDTFAATSLPTLISMVEESLGLTLLPQLAVDAGVARGHAIALTPLPGACPRRVVLGWRKTSPHAERFRKIAALFRDARASLAKAPLG</sequence>
<dbReference type="PANTHER" id="PTHR30346">
    <property type="entry name" value="TRANSCRIPTIONAL DUAL REGULATOR HCAR-RELATED"/>
    <property type="match status" value="1"/>
</dbReference>
<evidence type="ECO:0000256" key="2">
    <source>
        <dbReference type="ARBA" id="ARBA00023015"/>
    </source>
</evidence>
<dbReference type="InterPro" id="IPR005119">
    <property type="entry name" value="LysR_subst-bd"/>
</dbReference>
<keyword evidence="3" id="KW-0238">DNA-binding</keyword>
<dbReference type="Gene3D" id="1.10.10.10">
    <property type="entry name" value="Winged helix-like DNA-binding domain superfamily/Winged helix DNA-binding domain"/>
    <property type="match status" value="1"/>
</dbReference>
<keyword evidence="5" id="KW-0804">Transcription</keyword>
<evidence type="ECO:0000256" key="1">
    <source>
        <dbReference type="ARBA" id="ARBA00009437"/>
    </source>
</evidence>
<dbReference type="GO" id="GO:0003700">
    <property type="term" value="F:DNA-binding transcription factor activity"/>
    <property type="evidence" value="ECO:0007669"/>
    <property type="project" value="InterPro"/>
</dbReference>
<gene>
    <name evidence="7" type="ORF">GEU84_014805</name>
</gene>
<dbReference type="EMBL" id="WHUT02000008">
    <property type="protein sequence ID" value="NUB45666.1"/>
    <property type="molecule type" value="Genomic_DNA"/>
</dbReference>
<evidence type="ECO:0000259" key="6">
    <source>
        <dbReference type="PROSITE" id="PS50931"/>
    </source>
</evidence>
<dbReference type="InterPro" id="IPR036390">
    <property type="entry name" value="WH_DNA-bd_sf"/>
</dbReference>
<dbReference type="AlphaFoldDB" id="A0A8X8KQ80"/>
<protein>
    <submittedName>
        <fullName evidence="7">LysR family transcriptional regulator</fullName>
    </submittedName>
</protein>
<comment type="similarity">
    <text evidence="1">Belongs to the LysR transcriptional regulatory family.</text>
</comment>
<dbReference type="SUPFAM" id="SSF53850">
    <property type="entry name" value="Periplasmic binding protein-like II"/>
    <property type="match status" value="1"/>
</dbReference>
<dbReference type="SUPFAM" id="SSF46785">
    <property type="entry name" value="Winged helix' DNA-binding domain"/>
    <property type="match status" value="1"/>
</dbReference>
<dbReference type="PROSITE" id="PS50931">
    <property type="entry name" value="HTH_LYSR"/>
    <property type="match status" value="1"/>
</dbReference>
<reference evidence="7" key="1">
    <citation type="submission" date="2020-05" db="EMBL/GenBank/DDBJ databases">
        <title>Fertoebacter nigrum gen. nov., sp. nov., a new member of the family Rhodobacteraceae.</title>
        <authorList>
            <person name="Szuroczki S."/>
            <person name="Abbaszade G."/>
            <person name="Buni D."/>
            <person name="Schumann P."/>
            <person name="Toth E."/>
        </authorList>
    </citation>
    <scope>NUCLEOTIDE SEQUENCE</scope>
    <source>
        <strain evidence="7">RG-N-1a</strain>
    </source>
</reference>
<dbReference type="GO" id="GO:0003677">
    <property type="term" value="F:DNA binding"/>
    <property type="evidence" value="ECO:0007669"/>
    <property type="project" value="UniProtKB-KW"/>
</dbReference>
<feature type="domain" description="HTH lysR-type" evidence="6">
    <location>
        <begin position="1"/>
        <end position="59"/>
    </location>
</feature>
<evidence type="ECO:0000256" key="3">
    <source>
        <dbReference type="ARBA" id="ARBA00023125"/>
    </source>
</evidence>
<dbReference type="InterPro" id="IPR036388">
    <property type="entry name" value="WH-like_DNA-bd_sf"/>
</dbReference>
<accession>A0A8X8KQ80</accession>
<comment type="caution">
    <text evidence="7">The sequence shown here is derived from an EMBL/GenBank/DDBJ whole genome shotgun (WGS) entry which is preliminary data.</text>
</comment>
<dbReference type="GO" id="GO:0032993">
    <property type="term" value="C:protein-DNA complex"/>
    <property type="evidence" value="ECO:0007669"/>
    <property type="project" value="TreeGrafter"/>
</dbReference>